<organism evidence="1 2">
    <name type="scientific">Racocetra persica</name>
    <dbReference type="NCBI Taxonomy" id="160502"/>
    <lineage>
        <taxon>Eukaryota</taxon>
        <taxon>Fungi</taxon>
        <taxon>Fungi incertae sedis</taxon>
        <taxon>Mucoromycota</taxon>
        <taxon>Glomeromycotina</taxon>
        <taxon>Glomeromycetes</taxon>
        <taxon>Diversisporales</taxon>
        <taxon>Gigasporaceae</taxon>
        <taxon>Racocetra</taxon>
    </lineage>
</organism>
<name>A0ACA9P028_9GLOM</name>
<accession>A0ACA9P028</accession>
<feature type="non-terminal residue" evidence="1">
    <location>
        <position position="1"/>
    </location>
</feature>
<dbReference type="Proteomes" id="UP000789920">
    <property type="component" value="Unassembled WGS sequence"/>
</dbReference>
<dbReference type="EMBL" id="CAJVQC010017295">
    <property type="protein sequence ID" value="CAG8683669.1"/>
    <property type="molecule type" value="Genomic_DNA"/>
</dbReference>
<evidence type="ECO:0000313" key="1">
    <source>
        <dbReference type="EMBL" id="CAG8683669.1"/>
    </source>
</evidence>
<proteinExistence type="predicted"/>
<reference evidence="1" key="1">
    <citation type="submission" date="2021-06" db="EMBL/GenBank/DDBJ databases">
        <authorList>
            <person name="Kallberg Y."/>
            <person name="Tangrot J."/>
            <person name="Rosling A."/>
        </authorList>
    </citation>
    <scope>NUCLEOTIDE SEQUENCE</scope>
    <source>
        <strain evidence="1">MA461A</strain>
    </source>
</reference>
<gene>
    <name evidence="1" type="ORF">RPERSI_LOCUS9235</name>
</gene>
<protein>
    <submittedName>
        <fullName evidence="1">2671_t:CDS:1</fullName>
    </submittedName>
</protein>
<keyword evidence="2" id="KW-1185">Reference proteome</keyword>
<sequence length="111" mass="12937">DDESSGQMKLEILITISSLIDKLNEISTDKTNPNLLAIELVKLCEKNDGYSYLNHMLLHPRPQHINVTDEIKDYIKANQKHSASELYKQIIIEKIKGYELLTVNQTYYWWA</sequence>
<comment type="caution">
    <text evidence="1">The sequence shown here is derived from an EMBL/GenBank/DDBJ whole genome shotgun (WGS) entry which is preliminary data.</text>
</comment>
<evidence type="ECO:0000313" key="2">
    <source>
        <dbReference type="Proteomes" id="UP000789920"/>
    </source>
</evidence>